<keyword evidence="1" id="KW-0812">Transmembrane</keyword>
<feature type="transmembrane region" description="Helical" evidence="1">
    <location>
        <begin position="92"/>
        <end position="108"/>
    </location>
</feature>
<proteinExistence type="predicted"/>
<gene>
    <name evidence="2" type="ORF">ACFPO9_13015</name>
</gene>
<keyword evidence="3" id="KW-1185">Reference proteome</keyword>
<organism evidence="2 3">
    <name type="scientific">Massilia aerilata</name>
    <dbReference type="NCBI Taxonomy" id="453817"/>
    <lineage>
        <taxon>Bacteria</taxon>
        <taxon>Pseudomonadati</taxon>
        <taxon>Pseudomonadota</taxon>
        <taxon>Betaproteobacteria</taxon>
        <taxon>Burkholderiales</taxon>
        <taxon>Oxalobacteraceae</taxon>
        <taxon>Telluria group</taxon>
        <taxon>Massilia</taxon>
    </lineage>
</organism>
<sequence>MTPYLPIFVFALLYGGATVAWQLPPLVGAAYLAMSLVCFCSYALDKSAARKNERRTPESTLLMLGLFGGWPGALLAQQWLRHKTVKQPFRQMFWFTVAANIVLFLWLSKS</sequence>
<evidence type="ECO:0000313" key="3">
    <source>
        <dbReference type="Proteomes" id="UP001596086"/>
    </source>
</evidence>
<feature type="transmembrane region" description="Helical" evidence="1">
    <location>
        <begin position="61"/>
        <end position="80"/>
    </location>
</feature>
<dbReference type="EMBL" id="JBHSMZ010000008">
    <property type="protein sequence ID" value="MFC5549430.1"/>
    <property type="molecule type" value="Genomic_DNA"/>
</dbReference>
<keyword evidence="1" id="KW-0472">Membrane</keyword>
<dbReference type="RefSeq" id="WP_379771405.1">
    <property type="nucleotide sequence ID" value="NZ_JBHSMZ010000008.1"/>
</dbReference>
<comment type="caution">
    <text evidence="2">The sequence shown here is derived from an EMBL/GenBank/DDBJ whole genome shotgun (WGS) entry which is preliminary data.</text>
</comment>
<protein>
    <submittedName>
        <fullName evidence="2">DUF1294 domain-containing protein</fullName>
    </submittedName>
</protein>
<dbReference type="InterPro" id="IPR012156">
    <property type="entry name" value="Cold_shock_CspA"/>
</dbReference>
<name>A0ABW0S0I5_9BURK</name>
<dbReference type="PIRSF" id="PIRSF002599">
    <property type="entry name" value="Cold_shock_A"/>
    <property type="match status" value="1"/>
</dbReference>
<evidence type="ECO:0000313" key="2">
    <source>
        <dbReference type="EMBL" id="MFC5549430.1"/>
    </source>
</evidence>
<dbReference type="InterPro" id="IPR010718">
    <property type="entry name" value="DUF1294"/>
</dbReference>
<accession>A0ABW0S0I5</accession>
<reference evidence="3" key="1">
    <citation type="journal article" date="2019" name="Int. J. Syst. Evol. Microbiol.">
        <title>The Global Catalogue of Microorganisms (GCM) 10K type strain sequencing project: providing services to taxonomists for standard genome sequencing and annotation.</title>
        <authorList>
            <consortium name="The Broad Institute Genomics Platform"/>
            <consortium name="The Broad Institute Genome Sequencing Center for Infectious Disease"/>
            <person name="Wu L."/>
            <person name="Ma J."/>
        </authorList>
    </citation>
    <scope>NUCLEOTIDE SEQUENCE [LARGE SCALE GENOMIC DNA]</scope>
    <source>
        <strain evidence="3">CGMCC 4.5798</strain>
    </source>
</reference>
<evidence type="ECO:0000256" key="1">
    <source>
        <dbReference type="SAM" id="Phobius"/>
    </source>
</evidence>
<dbReference type="Pfam" id="PF06961">
    <property type="entry name" value="DUF1294"/>
    <property type="match status" value="1"/>
</dbReference>
<keyword evidence="1" id="KW-1133">Transmembrane helix</keyword>
<feature type="transmembrane region" description="Helical" evidence="1">
    <location>
        <begin position="30"/>
        <end position="49"/>
    </location>
</feature>
<dbReference type="Proteomes" id="UP001596086">
    <property type="component" value="Unassembled WGS sequence"/>
</dbReference>